<sequence>MTSSGTAVSTAPERNVLFRTESVRKYSALQRSIMPREPFDKPVLGGGGRRNEPFVSQQIQYIVAKEQAIIMDVRGDLYLMSLYRKNGNGKHINSFWVNKNLLCAVYINN</sequence>
<reference evidence="2" key="1">
    <citation type="submission" date="2016-11" db="UniProtKB">
        <authorList>
            <consortium name="WormBaseParasite"/>
        </authorList>
    </citation>
    <scope>IDENTIFICATION</scope>
</reference>
<organism evidence="1 2">
    <name type="scientific">Steinernema glaseri</name>
    <dbReference type="NCBI Taxonomy" id="37863"/>
    <lineage>
        <taxon>Eukaryota</taxon>
        <taxon>Metazoa</taxon>
        <taxon>Ecdysozoa</taxon>
        <taxon>Nematoda</taxon>
        <taxon>Chromadorea</taxon>
        <taxon>Rhabditida</taxon>
        <taxon>Tylenchina</taxon>
        <taxon>Panagrolaimomorpha</taxon>
        <taxon>Strongyloidoidea</taxon>
        <taxon>Steinernematidae</taxon>
        <taxon>Steinernema</taxon>
    </lineage>
</organism>
<evidence type="ECO:0000313" key="2">
    <source>
        <dbReference type="WBParaSite" id="L893_g27199.t1"/>
    </source>
</evidence>
<evidence type="ECO:0000313" key="1">
    <source>
        <dbReference type="Proteomes" id="UP000095287"/>
    </source>
</evidence>
<name>A0A1I7ZKU1_9BILA</name>
<protein>
    <submittedName>
        <fullName evidence="2">Uncharacterized protein</fullName>
    </submittedName>
</protein>
<accession>A0A1I7ZKU1</accession>
<proteinExistence type="predicted"/>
<keyword evidence="1" id="KW-1185">Reference proteome</keyword>
<dbReference type="WBParaSite" id="L893_g27199.t1">
    <property type="protein sequence ID" value="L893_g27199.t1"/>
    <property type="gene ID" value="L893_g27199"/>
</dbReference>
<dbReference type="AlphaFoldDB" id="A0A1I7ZKU1"/>
<dbReference type="Proteomes" id="UP000095287">
    <property type="component" value="Unplaced"/>
</dbReference>